<feature type="domain" description="Major facilitator superfamily (MFS) profile" evidence="6">
    <location>
        <begin position="23"/>
        <end position="463"/>
    </location>
</feature>
<evidence type="ECO:0000256" key="3">
    <source>
        <dbReference type="ARBA" id="ARBA00022989"/>
    </source>
</evidence>
<keyword evidence="4 5" id="KW-0472">Membrane</keyword>
<feature type="transmembrane region" description="Helical" evidence="5">
    <location>
        <begin position="236"/>
        <end position="252"/>
    </location>
</feature>
<comment type="subcellular location">
    <subcellularLocation>
        <location evidence="1">Membrane</location>
        <topology evidence="1">Multi-pass membrane protein</topology>
    </subcellularLocation>
</comment>
<dbReference type="GO" id="GO:0022857">
    <property type="term" value="F:transmembrane transporter activity"/>
    <property type="evidence" value="ECO:0007669"/>
    <property type="project" value="InterPro"/>
</dbReference>
<dbReference type="Gene3D" id="1.20.1720.10">
    <property type="entry name" value="Multidrug resistance protein D"/>
    <property type="match status" value="1"/>
</dbReference>
<organism evidence="7 8">
    <name type="scientific">Thalassobaculum litoreum DSM 18839</name>
    <dbReference type="NCBI Taxonomy" id="1123362"/>
    <lineage>
        <taxon>Bacteria</taxon>
        <taxon>Pseudomonadati</taxon>
        <taxon>Pseudomonadota</taxon>
        <taxon>Alphaproteobacteria</taxon>
        <taxon>Rhodospirillales</taxon>
        <taxon>Thalassobaculaceae</taxon>
        <taxon>Thalassobaculum</taxon>
    </lineage>
</organism>
<feature type="transmembrane region" description="Helical" evidence="5">
    <location>
        <begin position="272"/>
        <end position="295"/>
    </location>
</feature>
<feature type="transmembrane region" description="Helical" evidence="5">
    <location>
        <begin position="362"/>
        <end position="382"/>
    </location>
</feature>
<dbReference type="PANTHER" id="PTHR23501:SF154">
    <property type="entry name" value="MULTIDRUG-EFFLUX TRANSPORTER RV1634-RELATED"/>
    <property type="match status" value="1"/>
</dbReference>
<dbReference type="InterPro" id="IPR020846">
    <property type="entry name" value="MFS_dom"/>
</dbReference>
<sequence length="469" mass="48868">MTDHSDDRLLRWGELLGPRYRVATVMIALGILLNAVNFFVFSSLAPSVVRDIGGLELLPWATTLYVVCSIVSTAAGGLVRAHIGARRALTISIFGFAAGSTGIGLAPTMEWLLAARALQGLGAGLLVANSHGLIRDLFPAKSWARLFAAISGAWGIAALSGPLIGGIFAELQDWRWGFFAMVPVCAVFLAMVLRTVTDRPHEERAGLAPVFRLGLIGLAALLVGATGKGAHAHEEIALAVCALAVLITAIVWERRSATPIFPRDMFRPSTPLGAGVSYFFFVSLGTVATGVYGPYFLQLLHGVQPLVAGYTVTVQSLCWTTAAILFSGLAGRRARIAIVAGPILTAAGCLGTLLFLPQGPLPLAIASIGLLGFGIGTAWGHVAKRVFDAAGEADRDRVGSAMPTMQSLGLAFGAAAVGVVGDRVGLSGTPDAPVIEAAARWTYLALLPAIGLAILGALGNALRTIPEHR</sequence>
<evidence type="ECO:0000313" key="7">
    <source>
        <dbReference type="EMBL" id="SDF25681.1"/>
    </source>
</evidence>
<dbReference type="InterPro" id="IPR011701">
    <property type="entry name" value="MFS"/>
</dbReference>
<dbReference type="AlphaFoldDB" id="A0A8G2BHD0"/>
<dbReference type="PANTHER" id="PTHR23501">
    <property type="entry name" value="MAJOR FACILITATOR SUPERFAMILY"/>
    <property type="match status" value="1"/>
</dbReference>
<evidence type="ECO:0000259" key="6">
    <source>
        <dbReference type="PROSITE" id="PS50850"/>
    </source>
</evidence>
<evidence type="ECO:0000256" key="2">
    <source>
        <dbReference type="ARBA" id="ARBA00022692"/>
    </source>
</evidence>
<dbReference type="Proteomes" id="UP000198615">
    <property type="component" value="Unassembled WGS sequence"/>
</dbReference>
<dbReference type="GO" id="GO:0005886">
    <property type="term" value="C:plasma membrane"/>
    <property type="evidence" value="ECO:0007669"/>
    <property type="project" value="TreeGrafter"/>
</dbReference>
<feature type="transmembrane region" description="Helical" evidence="5">
    <location>
        <begin position="57"/>
        <end position="79"/>
    </location>
</feature>
<evidence type="ECO:0000256" key="5">
    <source>
        <dbReference type="SAM" id="Phobius"/>
    </source>
</evidence>
<feature type="transmembrane region" description="Helical" evidence="5">
    <location>
        <begin position="441"/>
        <end position="462"/>
    </location>
</feature>
<dbReference type="EMBL" id="FNBW01000002">
    <property type="protein sequence ID" value="SDF25681.1"/>
    <property type="molecule type" value="Genomic_DNA"/>
</dbReference>
<keyword evidence="2 5" id="KW-0812">Transmembrane</keyword>
<feature type="transmembrane region" description="Helical" evidence="5">
    <location>
        <begin position="403"/>
        <end position="421"/>
    </location>
</feature>
<evidence type="ECO:0000256" key="4">
    <source>
        <dbReference type="ARBA" id="ARBA00023136"/>
    </source>
</evidence>
<comment type="caution">
    <text evidence="7">The sequence shown here is derived from an EMBL/GenBank/DDBJ whole genome shotgun (WGS) entry which is preliminary data.</text>
</comment>
<accession>A0A8G2BHD0</accession>
<feature type="transmembrane region" description="Helical" evidence="5">
    <location>
        <begin position="88"/>
        <end position="107"/>
    </location>
</feature>
<name>A0A8G2BHD0_9PROT</name>
<feature type="transmembrane region" description="Helical" evidence="5">
    <location>
        <begin position="174"/>
        <end position="193"/>
    </location>
</feature>
<evidence type="ECO:0000256" key="1">
    <source>
        <dbReference type="ARBA" id="ARBA00004141"/>
    </source>
</evidence>
<keyword evidence="8" id="KW-1185">Reference proteome</keyword>
<evidence type="ECO:0000313" key="8">
    <source>
        <dbReference type="Proteomes" id="UP000198615"/>
    </source>
</evidence>
<feature type="transmembrane region" description="Helical" evidence="5">
    <location>
        <begin position="205"/>
        <end position="224"/>
    </location>
</feature>
<dbReference type="InterPro" id="IPR036259">
    <property type="entry name" value="MFS_trans_sf"/>
</dbReference>
<dbReference type="SUPFAM" id="SSF103473">
    <property type="entry name" value="MFS general substrate transporter"/>
    <property type="match status" value="1"/>
</dbReference>
<feature type="transmembrane region" description="Helical" evidence="5">
    <location>
        <begin position="336"/>
        <end position="356"/>
    </location>
</feature>
<protein>
    <submittedName>
        <fullName evidence="7">Predicted arabinose efflux permease, MFS family</fullName>
    </submittedName>
</protein>
<reference evidence="7 8" key="1">
    <citation type="submission" date="2016-10" db="EMBL/GenBank/DDBJ databases">
        <authorList>
            <person name="Varghese N."/>
            <person name="Submissions S."/>
        </authorList>
    </citation>
    <scope>NUCLEOTIDE SEQUENCE [LARGE SCALE GENOMIC DNA]</scope>
    <source>
        <strain evidence="7 8">DSM 18839</strain>
    </source>
</reference>
<feature type="transmembrane region" description="Helical" evidence="5">
    <location>
        <begin position="307"/>
        <end position="329"/>
    </location>
</feature>
<dbReference type="PROSITE" id="PS50850">
    <property type="entry name" value="MFS"/>
    <property type="match status" value="1"/>
</dbReference>
<dbReference type="Pfam" id="PF07690">
    <property type="entry name" value="MFS_1"/>
    <property type="match status" value="1"/>
</dbReference>
<dbReference type="OrthoDB" id="9807274at2"/>
<gene>
    <name evidence="7" type="ORF">SAMN05660686_00767</name>
</gene>
<feature type="transmembrane region" description="Helical" evidence="5">
    <location>
        <begin position="113"/>
        <end position="134"/>
    </location>
</feature>
<dbReference type="RefSeq" id="WP_093148284.1">
    <property type="nucleotide sequence ID" value="NZ_FNBW01000002.1"/>
</dbReference>
<keyword evidence="3 5" id="KW-1133">Transmembrane helix</keyword>
<proteinExistence type="predicted"/>
<feature type="transmembrane region" description="Helical" evidence="5">
    <location>
        <begin position="20"/>
        <end position="45"/>
    </location>
</feature>
<dbReference type="Gene3D" id="1.20.1250.20">
    <property type="entry name" value="MFS general substrate transporter like domains"/>
    <property type="match status" value="1"/>
</dbReference>
<feature type="transmembrane region" description="Helical" evidence="5">
    <location>
        <begin position="146"/>
        <end position="168"/>
    </location>
</feature>